<keyword evidence="2" id="KW-1185">Reference proteome</keyword>
<gene>
    <name evidence="1" type="ORF">GCM10008025_07290</name>
</gene>
<comment type="caution">
    <text evidence="1">The sequence shown here is derived from an EMBL/GenBank/DDBJ whole genome shotgun (WGS) entry which is preliminary data.</text>
</comment>
<reference evidence="1" key="2">
    <citation type="submission" date="2020-09" db="EMBL/GenBank/DDBJ databases">
        <authorList>
            <person name="Sun Q."/>
            <person name="Zhou Y."/>
        </authorList>
    </citation>
    <scope>NUCLEOTIDE SEQUENCE</scope>
    <source>
        <strain evidence="1">CGMCC 1.12408</strain>
    </source>
</reference>
<dbReference type="AlphaFoldDB" id="A0A916RTW8"/>
<evidence type="ECO:0000313" key="1">
    <source>
        <dbReference type="EMBL" id="GGA66019.1"/>
    </source>
</evidence>
<organism evidence="1 2">
    <name type="scientific">Ornithinibacillus halotolerans</name>
    <dbReference type="NCBI Taxonomy" id="1274357"/>
    <lineage>
        <taxon>Bacteria</taxon>
        <taxon>Bacillati</taxon>
        <taxon>Bacillota</taxon>
        <taxon>Bacilli</taxon>
        <taxon>Bacillales</taxon>
        <taxon>Bacillaceae</taxon>
        <taxon>Ornithinibacillus</taxon>
    </lineage>
</organism>
<reference evidence="1" key="1">
    <citation type="journal article" date="2014" name="Int. J. Syst. Evol. Microbiol.">
        <title>Complete genome sequence of Corynebacterium casei LMG S-19264T (=DSM 44701T), isolated from a smear-ripened cheese.</title>
        <authorList>
            <consortium name="US DOE Joint Genome Institute (JGI-PGF)"/>
            <person name="Walter F."/>
            <person name="Albersmeier A."/>
            <person name="Kalinowski J."/>
            <person name="Ruckert C."/>
        </authorList>
    </citation>
    <scope>NUCLEOTIDE SEQUENCE</scope>
    <source>
        <strain evidence="1">CGMCC 1.12408</strain>
    </source>
</reference>
<evidence type="ECO:0000313" key="2">
    <source>
        <dbReference type="Proteomes" id="UP000613512"/>
    </source>
</evidence>
<protein>
    <submittedName>
        <fullName evidence="1">Uncharacterized protein</fullName>
    </submittedName>
</protein>
<name>A0A916RTW8_9BACI</name>
<sequence>MKADIIPTNQESVYSGSNTGMKLPIKLNVPEITSVMIALTLNPL</sequence>
<accession>A0A916RTW8</accession>
<proteinExistence type="predicted"/>
<dbReference type="EMBL" id="BMEY01000003">
    <property type="protein sequence ID" value="GGA66019.1"/>
    <property type="molecule type" value="Genomic_DNA"/>
</dbReference>
<dbReference type="Proteomes" id="UP000613512">
    <property type="component" value="Unassembled WGS sequence"/>
</dbReference>